<proteinExistence type="predicted"/>
<keyword evidence="5" id="KW-1185">Reference proteome</keyword>
<evidence type="ECO:0000313" key="5">
    <source>
        <dbReference type="Proteomes" id="UP000011189"/>
    </source>
</evidence>
<dbReference type="PANTHER" id="PTHR43333">
    <property type="entry name" value="2-HACID_DH_C DOMAIN-CONTAINING PROTEIN"/>
    <property type="match status" value="1"/>
</dbReference>
<gene>
    <name evidence="4" type="ORF">G205_23062</name>
</gene>
<reference evidence="5" key="1">
    <citation type="journal article" date="2013" name="Genome Announc.">
        <title>Draft Genome Sequence of the 2-Chloro-4-Nitrophenol-Degrading Bacterium Arthrobacter sp. Strain SJCon.</title>
        <authorList>
            <person name="Vikram S."/>
            <person name="Kumar S."/>
            <person name="Vaidya B."/>
            <person name="Pinnaka A.K."/>
            <person name="Raghava G.P."/>
        </authorList>
    </citation>
    <scope>NUCLEOTIDE SEQUENCE [LARGE SCALE GENOMIC DNA]</scope>
    <source>
        <strain evidence="5">SJCon</strain>
    </source>
</reference>
<keyword evidence="2" id="KW-0520">NAD</keyword>
<organism evidence="4 5">
    <name type="scientific">Arthrobacter nitrophenolicus</name>
    <dbReference type="NCBI Taxonomy" id="683150"/>
    <lineage>
        <taxon>Bacteria</taxon>
        <taxon>Bacillati</taxon>
        <taxon>Actinomycetota</taxon>
        <taxon>Actinomycetes</taxon>
        <taxon>Micrococcales</taxon>
        <taxon>Micrococcaceae</taxon>
        <taxon>Arthrobacter</taxon>
    </lineage>
</organism>
<dbReference type="InterPro" id="IPR006140">
    <property type="entry name" value="D-isomer_DH_NAD-bd"/>
</dbReference>
<dbReference type="Proteomes" id="UP000011189">
    <property type="component" value="Unassembled WGS sequence"/>
</dbReference>
<dbReference type="PATRIC" id="fig|683150.5.peg.4492"/>
<keyword evidence="1" id="KW-0560">Oxidoreductase</keyword>
<accession>L8TL96</accession>
<dbReference type="AlphaFoldDB" id="L8TL96"/>
<dbReference type="InterPro" id="IPR036291">
    <property type="entry name" value="NAD(P)-bd_dom_sf"/>
</dbReference>
<dbReference type="EMBL" id="AOFD01000096">
    <property type="protein sequence ID" value="ELT42670.1"/>
    <property type="molecule type" value="Genomic_DNA"/>
</dbReference>
<evidence type="ECO:0000256" key="2">
    <source>
        <dbReference type="ARBA" id="ARBA00023027"/>
    </source>
</evidence>
<feature type="domain" description="D-isomer specific 2-hydroxyacid dehydrogenase NAD-binding" evidence="3">
    <location>
        <begin position="5"/>
        <end position="100"/>
    </location>
</feature>
<dbReference type="Gene3D" id="3.40.50.720">
    <property type="entry name" value="NAD(P)-binding Rossmann-like Domain"/>
    <property type="match status" value="1"/>
</dbReference>
<evidence type="ECO:0000256" key="1">
    <source>
        <dbReference type="ARBA" id="ARBA00023002"/>
    </source>
</evidence>
<name>L8TL96_9MICC</name>
<dbReference type="GO" id="GO:0051287">
    <property type="term" value="F:NAD binding"/>
    <property type="evidence" value="ECO:0007669"/>
    <property type="project" value="InterPro"/>
</dbReference>
<protein>
    <submittedName>
        <fullName evidence="4">D-isomer specific 2-hydroxyacid dehydrogenase</fullName>
    </submittedName>
</protein>
<sequence>MVHGVAELPRLLPDAEIVIVCVPLNDTTVGLIDDAFLRAMPDDALLVNVARGKVADTAALTRHAQLGRLRLALDVTEPEPLPDDHALLSLPNVLITPHVGGASSSMGPRMARLLHTQINYLRAGQEPTNIVLHT</sequence>
<dbReference type="SUPFAM" id="SSF51735">
    <property type="entry name" value="NAD(P)-binding Rossmann-fold domains"/>
    <property type="match status" value="1"/>
</dbReference>
<dbReference type="Pfam" id="PF02826">
    <property type="entry name" value="2-Hacid_dh_C"/>
    <property type="match status" value="1"/>
</dbReference>
<dbReference type="GO" id="GO:0016491">
    <property type="term" value="F:oxidoreductase activity"/>
    <property type="evidence" value="ECO:0007669"/>
    <property type="project" value="UniProtKB-KW"/>
</dbReference>
<comment type="caution">
    <text evidence="4">The sequence shown here is derived from an EMBL/GenBank/DDBJ whole genome shotgun (WGS) entry which is preliminary data.</text>
</comment>
<evidence type="ECO:0000259" key="3">
    <source>
        <dbReference type="Pfam" id="PF02826"/>
    </source>
</evidence>
<evidence type="ECO:0000313" key="4">
    <source>
        <dbReference type="EMBL" id="ELT42670.1"/>
    </source>
</evidence>
<dbReference type="PANTHER" id="PTHR43333:SF1">
    <property type="entry name" value="D-ISOMER SPECIFIC 2-HYDROXYACID DEHYDROGENASE NAD-BINDING DOMAIN-CONTAINING PROTEIN"/>
    <property type="match status" value="1"/>
</dbReference>